<dbReference type="EMBL" id="GBEZ01011915">
    <property type="protein sequence ID" value="JAC73919.1"/>
    <property type="molecule type" value="Transcribed_RNA"/>
</dbReference>
<organism evidence="2">
    <name type="scientific">Tetraselmis sp. GSL018</name>
    <dbReference type="NCBI Taxonomy" id="582737"/>
    <lineage>
        <taxon>Eukaryota</taxon>
        <taxon>Viridiplantae</taxon>
        <taxon>Chlorophyta</taxon>
        <taxon>core chlorophytes</taxon>
        <taxon>Chlorodendrophyceae</taxon>
        <taxon>Chlorodendrales</taxon>
        <taxon>Chlorodendraceae</taxon>
        <taxon>Tetraselmis</taxon>
    </lineage>
</organism>
<name>A0A061RT23_9CHLO</name>
<feature type="compositionally biased region" description="Basic and acidic residues" evidence="1">
    <location>
        <begin position="18"/>
        <end position="34"/>
    </location>
</feature>
<dbReference type="AlphaFoldDB" id="A0A061RT23"/>
<sequence>PPPARGTPGAMARLRLSYRSDRRKKNELDKKAEAETPSEPSAYPYPPPLCPEGGERPSCCHTLLEPLPVSHRAVDLALRAAARGG</sequence>
<protein>
    <submittedName>
        <fullName evidence="2">Uncharacterized protein</fullName>
    </submittedName>
</protein>
<feature type="non-terminal residue" evidence="2">
    <location>
        <position position="85"/>
    </location>
</feature>
<proteinExistence type="predicted"/>
<reference evidence="2" key="1">
    <citation type="submission" date="2014-05" db="EMBL/GenBank/DDBJ databases">
        <title>The transcriptome of the halophilic microalga Tetraselmis sp. GSL018 isolated from the Great Salt Lake, Utah.</title>
        <authorList>
            <person name="Jinkerson R.E."/>
            <person name="D'Adamo S."/>
            <person name="Posewitz M.C."/>
        </authorList>
    </citation>
    <scope>NUCLEOTIDE SEQUENCE</scope>
    <source>
        <strain evidence="2">GSL018</strain>
    </source>
</reference>
<accession>A0A061RT23</accession>
<evidence type="ECO:0000313" key="2">
    <source>
        <dbReference type="EMBL" id="JAC73919.1"/>
    </source>
</evidence>
<feature type="non-terminal residue" evidence="2">
    <location>
        <position position="1"/>
    </location>
</feature>
<gene>
    <name evidence="2" type="ORF">TSPGSL018_27429</name>
</gene>
<feature type="region of interest" description="Disordered" evidence="1">
    <location>
        <begin position="1"/>
        <end position="50"/>
    </location>
</feature>
<evidence type="ECO:0000256" key="1">
    <source>
        <dbReference type="SAM" id="MobiDB-lite"/>
    </source>
</evidence>